<name>A0A4Y7QEF6_9AGAM</name>
<keyword evidence="9" id="KW-1185">Reference proteome</keyword>
<dbReference type="InterPro" id="IPR036188">
    <property type="entry name" value="FAD/NAD-bd_sf"/>
</dbReference>
<feature type="domain" description="Glucose-methanol-choline oxidoreductase N-terminal" evidence="7">
    <location>
        <begin position="337"/>
        <end position="351"/>
    </location>
</feature>
<keyword evidence="4" id="KW-0274">FAD</keyword>
<proteinExistence type="inferred from homology"/>
<comment type="similarity">
    <text evidence="2">Belongs to the GMC oxidoreductase family.</text>
</comment>
<dbReference type="PROSITE" id="PS00624">
    <property type="entry name" value="GMC_OXRED_2"/>
    <property type="match status" value="1"/>
</dbReference>
<evidence type="ECO:0000256" key="5">
    <source>
        <dbReference type="PIRSR" id="PIRSR000137-1"/>
    </source>
</evidence>
<evidence type="ECO:0000256" key="1">
    <source>
        <dbReference type="ARBA" id="ARBA00001974"/>
    </source>
</evidence>
<dbReference type="PANTHER" id="PTHR11552:SF147">
    <property type="entry name" value="CHOLINE DEHYDROGENASE, MITOCHONDRIAL"/>
    <property type="match status" value="1"/>
</dbReference>
<evidence type="ECO:0000256" key="3">
    <source>
        <dbReference type="ARBA" id="ARBA00022630"/>
    </source>
</evidence>
<dbReference type="OrthoDB" id="269227at2759"/>
<reference evidence="8 9" key="1">
    <citation type="submission" date="2018-06" db="EMBL/GenBank/DDBJ databases">
        <title>A transcriptomic atlas of mushroom development highlights an independent origin of complex multicellularity.</title>
        <authorList>
            <consortium name="DOE Joint Genome Institute"/>
            <person name="Krizsan K."/>
            <person name="Almasi E."/>
            <person name="Merenyi Z."/>
            <person name="Sahu N."/>
            <person name="Viragh M."/>
            <person name="Koszo T."/>
            <person name="Mondo S."/>
            <person name="Kiss B."/>
            <person name="Balint B."/>
            <person name="Kues U."/>
            <person name="Barry K."/>
            <person name="Hegedus J.C."/>
            <person name="Henrissat B."/>
            <person name="Johnson J."/>
            <person name="Lipzen A."/>
            <person name="Ohm R."/>
            <person name="Nagy I."/>
            <person name="Pangilinan J."/>
            <person name="Yan J."/>
            <person name="Xiong Y."/>
            <person name="Grigoriev I.V."/>
            <person name="Hibbett D.S."/>
            <person name="Nagy L.G."/>
        </authorList>
    </citation>
    <scope>NUCLEOTIDE SEQUENCE [LARGE SCALE GENOMIC DNA]</scope>
    <source>
        <strain evidence="8 9">SZMC22713</strain>
    </source>
</reference>
<evidence type="ECO:0000313" key="9">
    <source>
        <dbReference type="Proteomes" id="UP000294933"/>
    </source>
</evidence>
<keyword evidence="6" id="KW-0472">Membrane</keyword>
<dbReference type="GO" id="GO:0050660">
    <property type="term" value="F:flavin adenine dinucleotide binding"/>
    <property type="evidence" value="ECO:0007669"/>
    <property type="project" value="InterPro"/>
</dbReference>
<dbReference type="Proteomes" id="UP000294933">
    <property type="component" value="Unassembled WGS sequence"/>
</dbReference>
<keyword evidence="3" id="KW-0285">Flavoprotein</keyword>
<dbReference type="SUPFAM" id="SSF54373">
    <property type="entry name" value="FAD-linked reductases, C-terminal domain"/>
    <property type="match status" value="1"/>
</dbReference>
<accession>A0A4Y7QEF6</accession>
<sequence length="643" mass="69169">MPRITPRFDVQTVAAVAGITVIALSLLPPVVRSLRKAAGTLIADLAKVGKKVEDGKDLGSKVDGDPQYEYDVIIVGGGTAGCALASRISEDQNIRVLLLEAGKSGLTVPASRIPAAYGTIMRSEHCWDFWTEPQPNAGGKKRYWPRAKLLGGCSSINAMMYQLGSPSDFDEWAKIGGKGASAWRWSEFQKYFLKFEKFVPHKLYPNVETNKHGVSGKVEVGFFGHFTKIASTFITACEAVGIPRTHDFNTTAGPIGVTKIMTYIDSKGCRVSSESAYLTPEVLERPNLKVAISASATRILFDTSGPVTRAIGVEFARDGSGPRFRARAAKEVILSTGAVHTPQILKLSGVGPAKELSALGIPVVRDLPGVGEHLMDHPAVNIRFRCKDGEALNFLKPSNLKETSQALLALAQFKATGKGPLTTNIGEAVAFVKSNDPKLFPVETYGQIEDSMSGPEAPDLELFISPLAWTEHGLGTVPAGSLVTLTEYLLRPTSLGSITLRSNDPFDAPIIDPRYLTTQHDVDVLVRGVKLMLNIAQAEPLASLLVLDDDPALDHNTHKLNDNELADLVRERTETVYHPTSTARMAPLEDGGVVDTQLRVHGIPNLRIVDTSIYPKIVSGHTAAACIAAAELASDLVKAAVRS</sequence>
<evidence type="ECO:0000313" key="8">
    <source>
        <dbReference type="EMBL" id="TDL25641.1"/>
    </source>
</evidence>
<dbReference type="InterPro" id="IPR007867">
    <property type="entry name" value="GMC_OxRtase_C"/>
</dbReference>
<feature type="active site" description="Proton acceptor" evidence="5">
    <location>
        <position position="621"/>
    </location>
</feature>
<dbReference type="EMBL" id="ML170163">
    <property type="protein sequence ID" value="TDL25641.1"/>
    <property type="molecule type" value="Genomic_DNA"/>
</dbReference>
<protein>
    <submittedName>
        <fullName evidence="8">Alcohol oxidase</fullName>
    </submittedName>
</protein>
<feature type="transmembrane region" description="Helical" evidence="6">
    <location>
        <begin position="12"/>
        <end position="31"/>
    </location>
</feature>
<dbReference type="Gene3D" id="3.50.50.60">
    <property type="entry name" value="FAD/NAD(P)-binding domain"/>
    <property type="match status" value="1"/>
</dbReference>
<dbReference type="Pfam" id="PF05199">
    <property type="entry name" value="GMC_oxred_C"/>
    <property type="match status" value="1"/>
</dbReference>
<evidence type="ECO:0000256" key="2">
    <source>
        <dbReference type="ARBA" id="ARBA00010790"/>
    </source>
</evidence>
<feature type="active site" description="Proton donor" evidence="5">
    <location>
        <position position="578"/>
    </location>
</feature>
<comment type="cofactor">
    <cofactor evidence="1">
        <name>FAD</name>
        <dbReference type="ChEBI" id="CHEBI:57692"/>
    </cofactor>
</comment>
<dbReference type="GO" id="GO:0016614">
    <property type="term" value="F:oxidoreductase activity, acting on CH-OH group of donors"/>
    <property type="evidence" value="ECO:0007669"/>
    <property type="project" value="InterPro"/>
</dbReference>
<dbReference type="Gene3D" id="3.30.560.10">
    <property type="entry name" value="Glucose Oxidase, domain 3"/>
    <property type="match status" value="1"/>
</dbReference>
<evidence type="ECO:0000256" key="6">
    <source>
        <dbReference type="SAM" id="Phobius"/>
    </source>
</evidence>
<dbReference type="STRING" id="50990.A0A4Y7QEF6"/>
<dbReference type="AlphaFoldDB" id="A0A4Y7QEF6"/>
<evidence type="ECO:0000259" key="7">
    <source>
        <dbReference type="PROSITE" id="PS00624"/>
    </source>
</evidence>
<evidence type="ECO:0000256" key="4">
    <source>
        <dbReference type="ARBA" id="ARBA00022827"/>
    </source>
</evidence>
<dbReference type="PANTHER" id="PTHR11552">
    <property type="entry name" value="GLUCOSE-METHANOL-CHOLINE GMC OXIDOREDUCTASE"/>
    <property type="match status" value="1"/>
</dbReference>
<gene>
    <name evidence="8" type="ORF">BD410DRAFT_784681</name>
</gene>
<keyword evidence="6" id="KW-1133">Transmembrane helix</keyword>
<organism evidence="8 9">
    <name type="scientific">Rickenella mellea</name>
    <dbReference type="NCBI Taxonomy" id="50990"/>
    <lineage>
        <taxon>Eukaryota</taxon>
        <taxon>Fungi</taxon>
        <taxon>Dikarya</taxon>
        <taxon>Basidiomycota</taxon>
        <taxon>Agaricomycotina</taxon>
        <taxon>Agaricomycetes</taxon>
        <taxon>Hymenochaetales</taxon>
        <taxon>Rickenellaceae</taxon>
        <taxon>Rickenella</taxon>
    </lineage>
</organism>
<dbReference type="Pfam" id="PF00732">
    <property type="entry name" value="GMC_oxred_N"/>
    <property type="match status" value="1"/>
</dbReference>
<keyword evidence="6" id="KW-0812">Transmembrane</keyword>
<dbReference type="InterPro" id="IPR012132">
    <property type="entry name" value="GMC_OxRdtase"/>
</dbReference>
<dbReference type="InterPro" id="IPR000172">
    <property type="entry name" value="GMC_OxRdtase_N"/>
</dbReference>
<dbReference type="SUPFAM" id="SSF51905">
    <property type="entry name" value="FAD/NAD(P)-binding domain"/>
    <property type="match status" value="1"/>
</dbReference>
<dbReference type="PIRSF" id="PIRSF000137">
    <property type="entry name" value="Alcohol_oxidase"/>
    <property type="match status" value="1"/>
</dbReference>
<dbReference type="VEuPathDB" id="FungiDB:BD410DRAFT_784681"/>